<dbReference type="Gene3D" id="3.30.930.10">
    <property type="entry name" value="Bira Bifunctional Protein, Domain 2"/>
    <property type="match status" value="1"/>
</dbReference>
<dbReference type="GO" id="GO:0005737">
    <property type="term" value="C:cytoplasm"/>
    <property type="evidence" value="ECO:0007669"/>
    <property type="project" value="TreeGrafter"/>
</dbReference>
<name>A0A926FAX3_9BACT</name>
<dbReference type="CDD" id="cd16443">
    <property type="entry name" value="LplA"/>
    <property type="match status" value="1"/>
</dbReference>
<evidence type="ECO:0000313" key="3">
    <source>
        <dbReference type="EMBL" id="MBC8595000.1"/>
    </source>
</evidence>
<protein>
    <submittedName>
        <fullName evidence="3">Lipoate--protein ligase family protein</fullName>
    </submittedName>
</protein>
<organism evidence="3 4">
    <name type="scientific">Jilunia laotingensis</name>
    <dbReference type="NCBI Taxonomy" id="2763675"/>
    <lineage>
        <taxon>Bacteria</taxon>
        <taxon>Pseudomonadati</taxon>
        <taxon>Bacteroidota</taxon>
        <taxon>Bacteroidia</taxon>
        <taxon>Bacteroidales</taxon>
        <taxon>Bacteroidaceae</taxon>
        <taxon>Jilunia</taxon>
    </lineage>
</organism>
<sequence length="252" mass="29017">MFCIDNRCTDIYFNLAAEEYLLKQKGDNFFMLWQSVPSVVVGKHQSVEAEVNMEYVKQHHIHLARRFSGGGAVYHDSGNVNLTFIGTDAQPNFENYLQQTVDCLTAVGLTTYTDQRLGIYIGNEKISGSAQFIHKNRILYHCTLLFDTDLLALEIALQGKGGIDNMLSNRRKVRAVPSVRSAVTNISRYMDAEQDIRRFARLVFRYFLDDEEGANRIYHFSREDVEAIEHLKCQKYSCPEWIMHAQLSNKMK</sequence>
<comment type="pathway">
    <text evidence="1">Protein modification; protein lipoylation via exogenous pathway; protein N(6)-(lipoyl)lysine from lipoate: step 2/2.</text>
</comment>
<dbReference type="GO" id="GO:0017118">
    <property type="term" value="F:lipoyltransferase activity"/>
    <property type="evidence" value="ECO:0007669"/>
    <property type="project" value="TreeGrafter"/>
</dbReference>
<feature type="domain" description="BPL/LPL catalytic" evidence="2">
    <location>
        <begin position="24"/>
        <end position="211"/>
    </location>
</feature>
<dbReference type="InterPro" id="IPR004143">
    <property type="entry name" value="BPL_LPL_catalytic"/>
</dbReference>
<keyword evidence="3" id="KW-0436">Ligase</keyword>
<evidence type="ECO:0000256" key="1">
    <source>
        <dbReference type="ARBA" id="ARBA00005085"/>
    </source>
</evidence>
<dbReference type="EMBL" id="JACRTF010000001">
    <property type="protein sequence ID" value="MBC8595000.1"/>
    <property type="molecule type" value="Genomic_DNA"/>
</dbReference>
<evidence type="ECO:0000259" key="2">
    <source>
        <dbReference type="PROSITE" id="PS51733"/>
    </source>
</evidence>
<proteinExistence type="predicted"/>
<dbReference type="GO" id="GO:0016874">
    <property type="term" value="F:ligase activity"/>
    <property type="evidence" value="ECO:0007669"/>
    <property type="project" value="UniProtKB-KW"/>
</dbReference>
<dbReference type="PANTHER" id="PTHR12561:SF3">
    <property type="entry name" value="LIPOYLTRANSFERASE 1, MITOCHONDRIAL"/>
    <property type="match status" value="1"/>
</dbReference>
<dbReference type="PROSITE" id="PS51733">
    <property type="entry name" value="BPL_LPL_CATALYTIC"/>
    <property type="match status" value="1"/>
</dbReference>
<dbReference type="AlphaFoldDB" id="A0A926FAX3"/>
<dbReference type="Pfam" id="PF21948">
    <property type="entry name" value="LplA-B_cat"/>
    <property type="match status" value="1"/>
</dbReference>
<dbReference type="InterPro" id="IPR004562">
    <property type="entry name" value="LipoylTrfase_LipoateP_Ligase"/>
</dbReference>
<dbReference type="InterPro" id="IPR045864">
    <property type="entry name" value="aa-tRNA-synth_II/BPL/LPL"/>
</dbReference>
<gene>
    <name evidence="3" type="ORF">H8744_17465</name>
</gene>
<comment type="caution">
    <text evidence="3">The sequence shown here is derived from an EMBL/GenBank/DDBJ whole genome shotgun (WGS) entry which is preliminary data.</text>
</comment>
<dbReference type="PANTHER" id="PTHR12561">
    <property type="entry name" value="LIPOATE-PROTEIN LIGASE"/>
    <property type="match status" value="1"/>
</dbReference>
<reference evidence="3" key="1">
    <citation type="submission" date="2020-08" db="EMBL/GenBank/DDBJ databases">
        <title>Genome public.</title>
        <authorList>
            <person name="Liu C."/>
            <person name="Sun Q."/>
        </authorList>
    </citation>
    <scope>NUCLEOTIDE SEQUENCE</scope>
    <source>
        <strain evidence="3">N12</strain>
    </source>
</reference>
<dbReference type="SUPFAM" id="SSF55681">
    <property type="entry name" value="Class II aaRS and biotin synthetases"/>
    <property type="match status" value="1"/>
</dbReference>
<evidence type="ECO:0000313" key="4">
    <source>
        <dbReference type="Proteomes" id="UP000651085"/>
    </source>
</evidence>
<dbReference type="Proteomes" id="UP000651085">
    <property type="component" value="Unassembled WGS sequence"/>
</dbReference>
<accession>A0A926FAX3</accession>
<keyword evidence="4" id="KW-1185">Reference proteome</keyword>
<dbReference type="RefSeq" id="WP_262436073.1">
    <property type="nucleotide sequence ID" value="NZ_JACRTF010000001.1"/>
</dbReference>
<dbReference type="GO" id="GO:0009249">
    <property type="term" value="P:protein lipoylation"/>
    <property type="evidence" value="ECO:0007669"/>
    <property type="project" value="InterPro"/>
</dbReference>